<keyword evidence="1" id="KW-0472">Membrane</keyword>
<evidence type="ECO:0000313" key="3">
    <source>
        <dbReference type="Proteomes" id="UP000265703"/>
    </source>
</evidence>
<evidence type="ECO:0000256" key="1">
    <source>
        <dbReference type="SAM" id="Phobius"/>
    </source>
</evidence>
<protein>
    <submittedName>
        <fullName evidence="2">Uncharacterized protein</fullName>
    </submittedName>
</protein>
<dbReference type="AlphaFoldDB" id="A0A397SS46"/>
<sequence>MYNNKLFIIAFIGIIRLSGSSSKRLSSGSCTTGWNFSTIYFCFFTLNSTCSFICGFRINMFRFRASIRFVQFIRCLIC</sequence>
<reference evidence="2 3" key="1">
    <citation type="submission" date="2018-06" db="EMBL/GenBank/DDBJ databases">
        <title>Comparative genomics reveals the genomic features of Rhizophagus irregularis, R. cerebriforme, R. diaphanum and Gigaspora rosea, and their symbiotic lifestyle signature.</title>
        <authorList>
            <person name="Morin E."/>
            <person name="San Clemente H."/>
            <person name="Chen E.C.H."/>
            <person name="De La Providencia I."/>
            <person name="Hainaut M."/>
            <person name="Kuo A."/>
            <person name="Kohler A."/>
            <person name="Murat C."/>
            <person name="Tang N."/>
            <person name="Roy S."/>
            <person name="Loubradou J."/>
            <person name="Henrissat B."/>
            <person name="Grigoriev I.V."/>
            <person name="Corradi N."/>
            <person name="Roux C."/>
            <person name="Martin F.M."/>
        </authorList>
    </citation>
    <scope>NUCLEOTIDE SEQUENCE [LARGE SCALE GENOMIC DNA]</scope>
    <source>
        <strain evidence="2 3">DAOM 227022</strain>
    </source>
</reference>
<proteinExistence type="predicted"/>
<evidence type="ECO:0000313" key="2">
    <source>
        <dbReference type="EMBL" id="RIA88943.1"/>
    </source>
</evidence>
<dbReference type="EMBL" id="QKYT01000239">
    <property type="protein sequence ID" value="RIA88943.1"/>
    <property type="molecule type" value="Genomic_DNA"/>
</dbReference>
<keyword evidence="1" id="KW-0812">Transmembrane</keyword>
<gene>
    <name evidence="2" type="ORF">C1645_773716</name>
</gene>
<keyword evidence="3" id="KW-1185">Reference proteome</keyword>
<comment type="caution">
    <text evidence="2">The sequence shown here is derived from an EMBL/GenBank/DDBJ whole genome shotgun (WGS) entry which is preliminary data.</text>
</comment>
<organism evidence="2 3">
    <name type="scientific">Glomus cerebriforme</name>
    <dbReference type="NCBI Taxonomy" id="658196"/>
    <lineage>
        <taxon>Eukaryota</taxon>
        <taxon>Fungi</taxon>
        <taxon>Fungi incertae sedis</taxon>
        <taxon>Mucoromycota</taxon>
        <taxon>Glomeromycotina</taxon>
        <taxon>Glomeromycetes</taxon>
        <taxon>Glomerales</taxon>
        <taxon>Glomeraceae</taxon>
        <taxon>Glomus</taxon>
    </lineage>
</organism>
<keyword evidence="1" id="KW-1133">Transmembrane helix</keyword>
<feature type="transmembrane region" description="Helical" evidence="1">
    <location>
        <begin position="38"/>
        <end position="58"/>
    </location>
</feature>
<dbReference type="Proteomes" id="UP000265703">
    <property type="component" value="Unassembled WGS sequence"/>
</dbReference>
<accession>A0A397SS46</accession>
<name>A0A397SS46_9GLOM</name>